<dbReference type="PANTHER" id="PTHR42646">
    <property type="entry name" value="FLAP ENDONUCLEASE XNI"/>
    <property type="match status" value="1"/>
</dbReference>
<accession>A0A0F9D5Z1</accession>
<dbReference type="EMBL" id="LAZR01043268">
    <property type="protein sequence ID" value="KKL07498.1"/>
    <property type="molecule type" value="Genomic_DNA"/>
</dbReference>
<dbReference type="GO" id="GO:0003677">
    <property type="term" value="F:DNA binding"/>
    <property type="evidence" value="ECO:0007669"/>
    <property type="project" value="UniProtKB-KW"/>
</dbReference>
<keyword evidence="2" id="KW-0378">Hydrolase</keyword>
<keyword evidence="1" id="KW-0540">Nuclease</keyword>
<dbReference type="InterPro" id="IPR008918">
    <property type="entry name" value="HhH2"/>
</dbReference>
<dbReference type="SUPFAM" id="SSF47807">
    <property type="entry name" value="5' to 3' exonuclease, C-terminal subdomain"/>
    <property type="match status" value="1"/>
</dbReference>
<evidence type="ECO:0000259" key="4">
    <source>
        <dbReference type="SMART" id="SM00475"/>
    </source>
</evidence>
<evidence type="ECO:0000256" key="2">
    <source>
        <dbReference type="ARBA" id="ARBA00022801"/>
    </source>
</evidence>
<evidence type="ECO:0000313" key="5">
    <source>
        <dbReference type="EMBL" id="KKL07498.1"/>
    </source>
</evidence>
<dbReference type="GO" id="GO:0017108">
    <property type="term" value="F:5'-flap endonuclease activity"/>
    <property type="evidence" value="ECO:0007669"/>
    <property type="project" value="InterPro"/>
</dbReference>
<dbReference type="InterPro" id="IPR029060">
    <property type="entry name" value="PIN-like_dom_sf"/>
</dbReference>
<dbReference type="SUPFAM" id="SSF88723">
    <property type="entry name" value="PIN domain-like"/>
    <property type="match status" value="1"/>
</dbReference>
<dbReference type="InterPro" id="IPR020045">
    <property type="entry name" value="DNA_polI_H3TH"/>
</dbReference>
<dbReference type="AlphaFoldDB" id="A0A0F9D5Z1"/>
<protein>
    <recommendedName>
        <fullName evidence="4">5'-3' exonuclease domain-containing protein</fullName>
    </recommendedName>
</protein>
<dbReference type="SMART" id="SM00279">
    <property type="entry name" value="HhH2"/>
    <property type="match status" value="1"/>
</dbReference>
<feature type="domain" description="5'-3' exonuclease" evidence="4">
    <location>
        <begin position="2"/>
        <end position="258"/>
    </location>
</feature>
<dbReference type="GO" id="GO:0008409">
    <property type="term" value="F:5'-3' exonuclease activity"/>
    <property type="evidence" value="ECO:0007669"/>
    <property type="project" value="InterPro"/>
</dbReference>
<sequence length="285" mass="32731">MSKEFFIIDGHAQFYQAFYAITGLTTPSGQPINAVYGFTRMLRKIIKEQNPYYMAIAFDAKGPTFRHLEYKEYKIHRKPAPDELLSQIPLMFDVIKAYNIPLYVREGYEADDIIGTIAKWFSAKEIECIIITTDKDMEQLVDKYIRILNLRKKEIIDLEKIRKEKGIEPENFIDVLALGGDASDNIPGIPGIGYKTALNLIREWKSLENVLSNIDKINGKKKQENLSNNTELAILSKRLATIDTKVPLDIDIEACRLTNIDHTRLKELFTQFGFKSFLAENDDNN</sequence>
<evidence type="ECO:0000256" key="1">
    <source>
        <dbReference type="ARBA" id="ARBA00022722"/>
    </source>
</evidence>
<dbReference type="Gene3D" id="1.10.150.20">
    <property type="entry name" value="5' to 3' exonuclease, C-terminal subdomain"/>
    <property type="match status" value="1"/>
</dbReference>
<evidence type="ECO:0000256" key="3">
    <source>
        <dbReference type="ARBA" id="ARBA00023125"/>
    </source>
</evidence>
<dbReference type="Gene3D" id="3.40.50.1010">
    <property type="entry name" value="5'-nuclease"/>
    <property type="match status" value="1"/>
</dbReference>
<name>A0A0F9D5Z1_9ZZZZ</name>
<dbReference type="Pfam" id="PF02739">
    <property type="entry name" value="5_3_exonuc_N"/>
    <property type="match status" value="1"/>
</dbReference>
<dbReference type="CDD" id="cd09859">
    <property type="entry name" value="PIN_53EXO"/>
    <property type="match status" value="1"/>
</dbReference>
<dbReference type="GO" id="GO:0033567">
    <property type="term" value="P:DNA replication, Okazaki fragment processing"/>
    <property type="evidence" value="ECO:0007669"/>
    <property type="project" value="InterPro"/>
</dbReference>
<dbReference type="InterPro" id="IPR038969">
    <property type="entry name" value="FEN"/>
</dbReference>
<dbReference type="InterPro" id="IPR020046">
    <property type="entry name" value="5-3_exonucl_a-hlix_arch_N"/>
</dbReference>
<gene>
    <name evidence="5" type="ORF">LCGC14_2585410</name>
</gene>
<dbReference type="InterPro" id="IPR002421">
    <property type="entry name" value="5-3_exonuclease"/>
</dbReference>
<dbReference type="FunFam" id="1.10.150.20:FF:000003">
    <property type="entry name" value="DNA polymerase I"/>
    <property type="match status" value="1"/>
</dbReference>
<dbReference type="SMART" id="SM00475">
    <property type="entry name" value="53EXOc"/>
    <property type="match status" value="1"/>
</dbReference>
<organism evidence="5">
    <name type="scientific">marine sediment metagenome</name>
    <dbReference type="NCBI Taxonomy" id="412755"/>
    <lineage>
        <taxon>unclassified sequences</taxon>
        <taxon>metagenomes</taxon>
        <taxon>ecological metagenomes</taxon>
    </lineage>
</organism>
<comment type="caution">
    <text evidence="5">The sequence shown here is derived from an EMBL/GenBank/DDBJ whole genome shotgun (WGS) entry which is preliminary data.</text>
</comment>
<proteinExistence type="predicted"/>
<keyword evidence="3" id="KW-0238">DNA-binding</keyword>
<dbReference type="InterPro" id="IPR036279">
    <property type="entry name" value="5-3_exonuclease_C_sf"/>
</dbReference>
<reference evidence="5" key="1">
    <citation type="journal article" date="2015" name="Nature">
        <title>Complex archaea that bridge the gap between prokaryotes and eukaryotes.</title>
        <authorList>
            <person name="Spang A."/>
            <person name="Saw J.H."/>
            <person name="Jorgensen S.L."/>
            <person name="Zaremba-Niedzwiedzka K."/>
            <person name="Martijn J."/>
            <person name="Lind A.E."/>
            <person name="van Eijk R."/>
            <person name="Schleper C."/>
            <person name="Guy L."/>
            <person name="Ettema T.J."/>
        </authorList>
    </citation>
    <scope>NUCLEOTIDE SEQUENCE</scope>
</reference>
<dbReference type="Pfam" id="PF01367">
    <property type="entry name" value="5_3_exonuc"/>
    <property type="match status" value="1"/>
</dbReference>
<dbReference type="PANTHER" id="PTHR42646:SF2">
    <property type="entry name" value="5'-3' EXONUCLEASE FAMILY PROTEIN"/>
    <property type="match status" value="1"/>
</dbReference>
<dbReference type="CDD" id="cd09898">
    <property type="entry name" value="H3TH_53EXO"/>
    <property type="match status" value="1"/>
</dbReference>